<comment type="caution">
    <text evidence="3">The sequence shown here is derived from an EMBL/GenBank/DDBJ whole genome shotgun (WGS) entry which is preliminary data.</text>
</comment>
<feature type="transmembrane region" description="Helical" evidence="2">
    <location>
        <begin position="86"/>
        <end position="106"/>
    </location>
</feature>
<feature type="transmembrane region" description="Helical" evidence="2">
    <location>
        <begin position="169"/>
        <end position="190"/>
    </location>
</feature>
<feature type="transmembrane region" description="Helical" evidence="2">
    <location>
        <begin position="56"/>
        <end position="74"/>
    </location>
</feature>
<keyword evidence="2" id="KW-0472">Membrane</keyword>
<dbReference type="OrthoDB" id="4544430at2"/>
<evidence type="ECO:0008006" key="5">
    <source>
        <dbReference type="Google" id="ProtNLM"/>
    </source>
</evidence>
<reference evidence="3 4" key="1">
    <citation type="submission" date="2019-09" db="EMBL/GenBank/DDBJ databases">
        <title>Goodfellowia gen. nov., a new genus of the Pseudonocardineae related to Actinoalloteichus, containing Goodfellowia coeruleoviolacea gen. nov., comb. nov. gen. nov., comb. nov.</title>
        <authorList>
            <person name="Labeda D."/>
        </authorList>
    </citation>
    <scope>NUCLEOTIDE SEQUENCE [LARGE SCALE GENOMIC DNA]</scope>
    <source>
        <strain evidence="3 4">AN110305</strain>
    </source>
</reference>
<keyword evidence="2" id="KW-1133">Transmembrane helix</keyword>
<keyword evidence="4" id="KW-1185">Reference proteome</keyword>
<name>A0A5B2WHN4_9PSEU</name>
<dbReference type="EMBL" id="VUOB01000093">
    <property type="protein sequence ID" value="KAA2250162.1"/>
    <property type="molecule type" value="Genomic_DNA"/>
</dbReference>
<reference evidence="3 4" key="2">
    <citation type="submission" date="2019-09" db="EMBL/GenBank/DDBJ databases">
        <authorList>
            <person name="Jin C."/>
        </authorList>
    </citation>
    <scope>NUCLEOTIDE SEQUENCE [LARGE SCALE GENOMIC DNA]</scope>
    <source>
        <strain evidence="3 4">AN110305</strain>
    </source>
</reference>
<dbReference type="NCBIfam" id="NF041646">
    <property type="entry name" value="VC0807_fam"/>
    <property type="match status" value="1"/>
</dbReference>
<gene>
    <name evidence="3" type="ORF">F0L68_39145</name>
</gene>
<keyword evidence="2" id="KW-0812">Transmembrane</keyword>
<dbReference type="AlphaFoldDB" id="A0A5B2WHN4"/>
<accession>A0A5B2WHN4</accession>
<organism evidence="3 4">
    <name type="scientific">Solihabitans fulvus</name>
    <dbReference type="NCBI Taxonomy" id="1892852"/>
    <lineage>
        <taxon>Bacteria</taxon>
        <taxon>Bacillati</taxon>
        <taxon>Actinomycetota</taxon>
        <taxon>Actinomycetes</taxon>
        <taxon>Pseudonocardiales</taxon>
        <taxon>Pseudonocardiaceae</taxon>
        <taxon>Solihabitans</taxon>
    </lineage>
</organism>
<evidence type="ECO:0000256" key="1">
    <source>
        <dbReference type="SAM" id="MobiDB-lite"/>
    </source>
</evidence>
<feature type="region of interest" description="Disordered" evidence="1">
    <location>
        <begin position="205"/>
        <end position="293"/>
    </location>
</feature>
<dbReference type="RefSeq" id="WP_149854980.1">
    <property type="nucleotide sequence ID" value="NZ_VUOB01000093.1"/>
</dbReference>
<sequence>MRRLIPLLLDVGLSPAAYYGLHALGFDTYVSLVAATALAALRVLYTVLRNRRIDTVAAFMLVSYACGLALSTLTGDQRFLLAKDPAMSTVIGLAILISCAFGRPAMFAISKKFRATDPAEAARWDGLFEREAGLRRVYLVSSLVWGAGLIAESVLRIALIYLLPIDVTAALSQVVEFAAIGLILGWAMWYRTRPGSKESHALLRANPTTEGSPQPGSMQPDSMQPDSMQRGSMQRGSMQRDSTQRGSMQRGSMQRDSTQRGSMQRDSTQRDSTQPIAPHRGALPLGGRPTDAG</sequence>
<proteinExistence type="predicted"/>
<protein>
    <recommendedName>
        <fullName evidence="5">Intracellular septation protein A</fullName>
    </recommendedName>
</protein>
<feature type="compositionally biased region" description="Polar residues" evidence="1">
    <location>
        <begin position="206"/>
        <end position="275"/>
    </location>
</feature>
<dbReference type="Proteomes" id="UP000323454">
    <property type="component" value="Unassembled WGS sequence"/>
</dbReference>
<feature type="transmembrane region" description="Helical" evidence="2">
    <location>
        <begin position="137"/>
        <end position="163"/>
    </location>
</feature>
<evidence type="ECO:0000313" key="4">
    <source>
        <dbReference type="Proteomes" id="UP000323454"/>
    </source>
</evidence>
<evidence type="ECO:0000256" key="2">
    <source>
        <dbReference type="SAM" id="Phobius"/>
    </source>
</evidence>
<evidence type="ECO:0000313" key="3">
    <source>
        <dbReference type="EMBL" id="KAA2250162.1"/>
    </source>
</evidence>
<feature type="transmembrane region" description="Helical" evidence="2">
    <location>
        <begin position="26"/>
        <end position="44"/>
    </location>
</feature>